<keyword evidence="3" id="KW-0560">Oxidoreductase</keyword>
<comment type="similarity">
    <text evidence="1">Belongs to the aldo/keto reductase family.</text>
</comment>
<feature type="domain" description="NADP-dependent oxidoreductase" evidence="7">
    <location>
        <begin position="18"/>
        <end position="285"/>
    </location>
</feature>
<organism evidence="8 9">
    <name type="scientific">Thyridium curvatum</name>
    <dbReference type="NCBI Taxonomy" id="1093900"/>
    <lineage>
        <taxon>Eukaryota</taxon>
        <taxon>Fungi</taxon>
        <taxon>Dikarya</taxon>
        <taxon>Ascomycota</taxon>
        <taxon>Pezizomycotina</taxon>
        <taxon>Sordariomycetes</taxon>
        <taxon>Sordariomycetidae</taxon>
        <taxon>Thyridiales</taxon>
        <taxon>Thyridiaceae</taxon>
        <taxon>Thyridium</taxon>
    </lineage>
</organism>
<keyword evidence="2" id="KW-0521">NADP</keyword>
<dbReference type="Proteomes" id="UP000319257">
    <property type="component" value="Unassembled WGS sequence"/>
</dbReference>
<dbReference type="EMBL" id="SKBQ01000004">
    <property type="protein sequence ID" value="TPX11363.1"/>
    <property type="molecule type" value="Genomic_DNA"/>
</dbReference>
<dbReference type="InterPro" id="IPR036812">
    <property type="entry name" value="NAD(P)_OxRdtase_dom_sf"/>
</dbReference>
<dbReference type="RefSeq" id="XP_030993074.1">
    <property type="nucleotide sequence ID" value="XM_031134624.1"/>
</dbReference>
<reference evidence="8 9" key="1">
    <citation type="submission" date="2019-06" db="EMBL/GenBank/DDBJ databases">
        <title>Draft genome sequence of the filamentous fungus Phialemoniopsis curvata isolated from diesel fuel.</title>
        <authorList>
            <person name="Varaljay V.A."/>
            <person name="Lyon W.J."/>
            <person name="Crouch A.L."/>
            <person name="Drake C.E."/>
            <person name="Hollomon J.M."/>
            <person name="Nadeau L.J."/>
            <person name="Nunn H.S."/>
            <person name="Stevenson B.S."/>
            <person name="Bojanowski C.L."/>
            <person name="Crookes-Goodson W.J."/>
        </authorList>
    </citation>
    <scope>NUCLEOTIDE SEQUENCE [LARGE SCALE GENOMIC DNA]</scope>
    <source>
        <strain evidence="8 9">D216</strain>
    </source>
</reference>
<keyword evidence="9" id="KW-1185">Reference proteome</keyword>
<dbReference type="InterPro" id="IPR020471">
    <property type="entry name" value="AKR"/>
</dbReference>
<dbReference type="PANTHER" id="PTHR11732">
    <property type="entry name" value="ALDO/KETO REDUCTASE"/>
    <property type="match status" value="1"/>
</dbReference>
<evidence type="ECO:0000256" key="4">
    <source>
        <dbReference type="PIRSR" id="PIRSR000097-1"/>
    </source>
</evidence>
<dbReference type="PROSITE" id="PS00062">
    <property type="entry name" value="ALDOKETO_REDUCTASE_2"/>
    <property type="match status" value="1"/>
</dbReference>
<evidence type="ECO:0000313" key="9">
    <source>
        <dbReference type="Proteomes" id="UP000319257"/>
    </source>
</evidence>
<dbReference type="AlphaFoldDB" id="A0A507AUE7"/>
<feature type="active site" description="Proton donor" evidence="4">
    <location>
        <position position="51"/>
    </location>
</feature>
<evidence type="ECO:0000256" key="1">
    <source>
        <dbReference type="ARBA" id="ARBA00007905"/>
    </source>
</evidence>
<dbReference type="PIRSF" id="PIRSF000097">
    <property type="entry name" value="AKR"/>
    <property type="match status" value="1"/>
</dbReference>
<feature type="binding site" evidence="5">
    <location>
        <position position="109"/>
    </location>
    <ligand>
        <name>substrate</name>
    </ligand>
</feature>
<evidence type="ECO:0000256" key="5">
    <source>
        <dbReference type="PIRSR" id="PIRSR000097-2"/>
    </source>
</evidence>
<evidence type="ECO:0000256" key="3">
    <source>
        <dbReference type="ARBA" id="ARBA00023002"/>
    </source>
</evidence>
<sequence>MSSGRTFKLNSGYSIPAVGLGTWQSAPDEVANAVDYALRHGYRHIDAAACYDNEKEVGAGLESSGVSRSEIFLTSKLWNTHHKPDDVFEAVEQSLKDLRTDYLDLYLIHWPVSFQKAADPRIRFPLDPADGGVHIIPVPIKDTWRAMEELVKQGKVRSIGISNFSKEKTEEVLKFAEIKPAVNQIEAHPYLQQPGLLQWLKEQDIMVTAYSPSGNNIYNLPKPIDDPVVIDVAKTLGKSPSQVLIQWAVQRGTVVVPKSVTPSRIAENFEDFELPAKESGRINALERNSRYNMPVRLGVDVFGEHSPAEVQRGRQDWIAAQKKIKAENGSSGN</sequence>
<dbReference type="Gene3D" id="3.20.20.100">
    <property type="entry name" value="NADP-dependent oxidoreductase domain"/>
    <property type="match status" value="1"/>
</dbReference>
<evidence type="ECO:0000256" key="6">
    <source>
        <dbReference type="PIRSR" id="PIRSR000097-3"/>
    </source>
</evidence>
<comment type="caution">
    <text evidence="8">The sequence shown here is derived from an EMBL/GenBank/DDBJ whole genome shotgun (WGS) entry which is preliminary data.</text>
</comment>
<evidence type="ECO:0000256" key="2">
    <source>
        <dbReference type="ARBA" id="ARBA00022857"/>
    </source>
</evidence>
<dbReference type="STRING" id="1093900.A0A507AUE7"/>
<gene>
    <name evidence="8" type="ORF">E0L32_001181</name>
</gene>
<dbReference type="InterPro" id="IPR018170">
    <property type="entry name" value="Aldo/ket_reductase_CS"/>
</dbReference>
<dbReference type="OrthoDB" id="416253at2759"/>
<dbReference type="PRINTS" id="PR00069">
    <property type="entry name" value="ALDKETRDTASE"/>
</dbReference>
<feature type="site" description="Lowers pKa of active site Tyr" evidence="6">
    <location>
        <position position="76"/>
    </location>
</feature>
<evidence type="ECO:0000259" key="7">
    <source>
        <dbReference type="Pfam" id="PF00248"/>
    </source>
</evidence>
<proteinExistence type="inferred from homology"/>
<dbReference type="FunFam" id="3.20.20.100:FF:000007">
    <property type="entry name" value="NAD(P)H-dependent D-xylose reductase xyl1"/>
    <property type="match status" value="1"/>
</dbReference>
<evidence type="ECO:0000313" key="8">
    <source>
        <dbReference type="EMBL" id="TPX11363.1"/>
    </source>
</evidence>
<protein>
    <recommendedName>
        <fullName evidence="7">NADP-dependent oxidoreductase domain-containing protein</fullName>
    </recommendedName>
</protein>
<dbReference type="PROSITE" id="PS00798">
    <property type="entry name" value="ALDOKETO_REDUCTASE_1"/>
    <property type="match status" value="1"/>
</dbReference>
<dbReference type="GeneID" id="41968628"/>
<dbReference type="InParanoid" id="A0A507AUE7"/>
<dbReference type="GO" id="GO:0016491">
    <property type="term" value="F:oxidoreductase activity"/>
    <property type="evidence" value="ECO:0007669"/>
    <property type="project" value="UniProtKB-KW"/>
</dbReference>
<accession>A0A507AUE7</accession>
<dbReference type="SUPFAM" id="SSF51430">
    <property type="entry name" value="NAD(P)-linked oxidoreductase"/>
    <property type="match status" value="1"/>
</dbReference>
<dbReference type="Pfam" id="PF00248">
    <property type="entry name" value="Aldo_ket_red"/>
    <property type="match status" value="1"/>
</dbReference>
<name>A0A507AUE7_9PEZI</name>
<dbReference type="InterPro" id="IPR023210">
    <property type="entry name" value="NADP_OxRdtase_dom"/>
</dbReference>